<evidence type="ECO:0000313" key="2">
    <source>
        <dbReference type="EMBL" id="CCC96050.1"/>
    </source>
</evidence>
<accession>G0V327</accession>
<keyword evidence="1" id="KW-0472">Membrane</keyword>
<dbReference type="InterPro" id="IPR039632">
    <property type="entry name" value="TMEM42"/>
</dbReference>
<keyword evidence="1" id="KW-1133">Transmembrane helix</keyword>
<sequence>MVQSEPHKKRSNIAVNGHFYLLHAALAGTFGALSAVVGKLAISQDGDNRNVTSVTTLAAPLFALLGMDIVNSWWTTAVHIVLRGMSLGVNAFCTAQMWRWYIKALSCGPTPVCQVVNIAANFGVSALLGLLVFHEVVTFTWLIGAVLAAIGLTLVASEIDPAGM</sequence>
<dbReference type="PANTHER" id="PTHR31965">
    <property type="entry name" value="TRANSMEMBRANE PROTEIN 42"/>
    <property type="match status" value="1"/>
</dbReference>
<dbReference type="EMBL" id="HE575324">
    <property type="protein sequence ID" value="CCC96050.1"/>
    <property type="molecule type" value="Genomic_DNA"/>
</dbReference>
<feature type="transmembrane region" description="Helical" evidence="1">
    <location>
        <begin position="54"/>
        <end position="74"/>
    </location>
</feature>
<organism evidence="2">
    <name type="scientific">Trypanosoma congolense (strain IL3000)</name>
    <dbReference type="NCBI Taxonomy" id="1068625"/>
    <lineage>
        <taxon>Eukaryota</taxon>
        <taxon>Discoba</taxon>
        <taxon>Euglenozoa</taxon>
        <taxon>Kinetoplastea</taxon>
        <taxon>Metakinetoplastina</taxon>
        <taxon>Trypanosomatida</taxon>
        <taxon>Trypanosomatidae</taxon>
        <taxon>Trypanosoma</taxon>
        <taxon>Nannomonas</taxon>
    </lineage>
</organism>
<dbReference type="AlphaFoldDB" id="G0V327"/>
<feature type="transmembrane region" description="Helical" evidence="1">
    <location>
        <begin position="20"/>
        <end position="42"/>
    </location>
</feature>
<name>G0V327_TRYCI</name>
<evidence type="ECO:0000256" key="1">
    <source>
        <dbReference type="SAM" id="Phobius"/>
    </source>
</evidence>
<reference evidence="2" key="1">
    <citation type="journal article" date="2012" name="Proc. Natl. Acad. Sci. U.S.A.">
        <title>Antigenic diversity is generated by distinct evolutionary mechanisms in African trypanosome species.</title>
        <authorList>
            <person name="Jackson A.P."/>
            <person name="Berry A."/>
            <person name="Aslett M."/>
            <person name="Allison H.C."/>
            <person name="Burton P."/>
            <person name="Vavrova-Anderson J."/>
            <person name="Brown R."/>
            <person name="Browne H."/>
            <person name="Corton N."/>
            <person name="Hauser H."/>
            <person name="Gamble J."/>
            <person name="Gilderthorp R."/>
            <person name="Marcello L."/>
            <person name="McQuillan J."/>
            <person name="Otto T.D."/>
            <person name="Quail M.A."/>
            <person name="Sanders M.J."/>
            <person name="van Tonder A."/>
            <person name="Ginger M.L."/>
            <person name="Field M.C."/>
            <person name="Barry J.D."/>
            <person name="Hertz-Fowler C."/>
            <person name="Berriman M."/>
        </authorList>
    </citation>
    <scope>NUCLEOTIDE SEQUENCE</scope>
    <source>
        <strain evidence="2">IL3000</strain>
    </source>
</reference>
<feature type="transmembrane region" description="Helical" evidence="1">
    <location>
        <begin position="139"/>
        <end position="159"/>
    </location>
</feature>
<dbReference type="VEuPathDB" id="TriTrypDB:TcIL3000.11.15600"/>
<feature type="transmembrane region" description="Helical" evidence="1">
    <location>
        <begin position="80"/>
        <end position="100"/>
    </location>
</feature>
<proteinExistence type="predicted"/>
<gene>
    <name evidence="2" type="ORF">TCIL3000_11_15600</name>
</gene>
<protein>
    <submittedName>
        <fullName evidence="2">Uncharacterized protein TCIL3000_11_15600</fullName>
    </submittedName>
</protein>
<dbReference type="PANTHER" id="PTHR31965:SF1">
    <property type="entry name" value="TRANSMEMBRANE PROTEIN 42"/>
    <property type="match status" value="1"/>
</dbReference>
<keyword evidence="1" id="KW-0812">Transmembrane</keyword>
<feature type="transmembrane region" description="Helical" evidence="1">
    <location>
        <begin position="112"/>
        <end position="133"/>
    </location>
</feature>